<organism evidence="2">
    <name type="scientific">marine sediment metagenome</name>
    <dbReference type="NCBI Taxonomy" id="412755"/>
    <lineage>
        <taxon>unclassified sequences</taxon>
        <taxon>metagenomes</taxon>
        <taxon>ecological metagenomes</taxon>
    </lineage>
</organism>
<protein>
    <submittedName>
        <fullName evidence="2">Uncharacterized protein</fullName>
    </submittedName>
</protein>
<feature type="compositionally biased region" description="Basic residues" evidence="1">
    <location>
        <begin position="54"/>
        <end position="74"/>
    </location>
</feature>
<name>X1M4X8_9ZZZZ</name>
<evidence type="ECO:0000256" key="1">
    <source>
        <dbReference type="SAM" id="MobiDB-lite"/>
    </source>
</evidence>
<sequence length="74" mass="8703">MYNNKKAMLGMLTLGMALSSDPYTGLSVRRSFPKVSELQDRFKKKYNSLSHSTERRKKRKRKIKLQKIARRAND</sequence>
<evidence type="ECO:0000313" key="2">
    <source>
        <dbReference type="EMBL" id="GAI01419.1"/>
    </source>
</evidence>
<dbReference type="EMBL" id="BARV01001919">
    <property type="protein sequence ID" value="GAI01419.1"/>
    <property type="molecule type" value="Genomic_DNA"/>
</dbReference>
<accession>X1M4X8</accession>
<proteinExistence type="predicted"/>
<gene>
    <name evidence="2" type="ORF">S06H3_05235</name>
</gene>
<comment type="caution">
    <text evidence="2">The sequence shown here is derived from an EMBL/GenBank/DDBJ whole genome shotgun (WGS) entry which is preliminary data.</text>
</comment>
<dbReference type="AlphaFoldDB" id="X1M4X8"/>
<feature type="region of interest" description="Disordered" evidence="1">
    <location>
        <begin position="46"/>
        <end position="74"/>
    </location>
</feature>
<reference evidence="2" key="1">
    <citation type="journal article" date="2014" name="Front. Microbiol.">
        <title>High frequency of phylogenetically diverse reductive dehalogenase-homologous genes in deep subseafloor sedimentary metagenomes.</title>
        <authorList>
            <person name="Kawai M."/>
            <person name="Futagami T."/>
            <person name="Toyoda A."/>
            <person name="Takaki Y."/>
            <person name="Nishi S."/>
            <person name="Hori S."/>
            <person name="Arai W."/>
            <person name="Tsubouchi T."/>
            <person name="Morono Y."/>
            <person name="Uchiyama I."/>
            <person name="Ito T."/>
            <person name="Fujiyama A."/>
            <person name="Inagaki F."/>
            <person name="Takami H."/>
        </authorList>
    </citation>
    <scope>NUCLEOTIDE SEQUENCE</scope>
    <source>
        <strain evidence="2">Expedition CK06-06</strain>
    </source>
</reference>